<comment type="caution">
    <text evidence="1">The sequence shown here is derived from an EMBL/GenBank/DDBJ whole genome shotgun (WGS) entry which is preliminary data.</text>
</comment>
<evidence type="ECO:0000313" key="1">
    <source>
        <dbReference type="EMBL" id="RYJ36831.1"/>
    </source>
</evidence>
<accession>A0A444VT79</accession>
<sequence>MTWAYVTRDIGAPFVGTAAWQTMQLLSIIVFTSLSYVTDPAGALVFIGAEESSFEQPARIMAANKTAHAFCSFITCFFSLQSRLDFHLKECFSPIYVKIYFTDFKKYFFYPFKFRLRLLRAV</sequence>
<gene>
    <name evidence="1" type="ORF">NU08_4092</name>
</gene>
<organism evidence="1 2">
    <name type="scientific">Flavobacterium anhuiense</name>
    <dbReference type="NCBI Taxonomy" id="459526"/>
    <lineage>
        <taxon>Bacteria</taxon>
        <taxon>Pseudomonadati</taxon>
        <taxon>Bacteroidota</taxon>
        <taxon>Flavobacteriia</taxon>
        <taxon>Flavobacteriales</taxon>
        <taxon>Flavobacteriaceae</taxon>
        <taxon>Flavobacterium</taxon>
    </lineage>
</organism>
<dbReference type="AlphaFoldDB" id="A0A444VT79"/>
<reference evidence="1 2" key="1">
    <citation type="submission" date="2014-12" db="EMBL/GenBank/DDBJ databases">
        <title>Genome sequence of Flavobacterium anhuiense RCM74.</title>
        <authorList>
            <person name="Kim J.F."/>
            <person name="Song J.Y."/>
            <person name="Kwak M.-J."/>
            <person name="Lee S.-W."/>
        </authorList>
    </citation>
    <scope>NUCLEOTIDE SEQUENCE [LARGE SCALE GENOMIC DNA]</scope>
    <source>
        <strain evidence="1 2">RCM74</strain>
    </source>
</reference>
<proteinExistence type="predicted"/>
<evidence type="ECO:0000313" key="2">
    <source>
        <dbReference type="Proteomes" id="UP000290433"/>
    </source>
</evidence>
<dbReference type="Proteomes" id="UP000290433">
    <property type="component" value="Unassembled WGS sequence"/>
</dbReference>
<dbReference type="EMBL" id="JUIV01000022">
    <property type="protein sequence ID" value="RYJ36831.1"/>
    <property type="molecule type" value="Genomic_DNA"/>
</dbReference>
<name>A0A444VT79_9FLAO</name>
<protein>
    <submittedName>
        <fullName evidence="1">Uncharacterized protein</fullName>
    </submittedName>
</protein>